<dbReference type="PANTHER" id="PTHR34415:SF1">
    <property type="entry name" value="INTEGRASE CATALYTIC DOMAIN-CONTAINING PROTEIN"/>
    <property type="match status" value="1"/>
</dbReference>
<dbReference type="PANTHER" id="PTHR34415">
    <property type="entry name" value="INTEGRASE CATALYTIC DOMAIN-CONTAINING PROTEIN"/>
    <property type="match status" value="1"/>
</dbReference>
<keyword evidence="3" id="KW-1185">Reference proteome</keyword>
<evidence type="ECO:0000313" key="2">
    <source>
        <dbReference type="EnsemblMetazoa" id="G8155.4:cds"/>
    </source>
</evidence>
<sequence>MVGLHREVTVRFQIPGHTNCLVDAGFAHIKKLYIRTDNDSLSDLVRTVEKSSKVNKAVIVNETFQWRDWKSFLADEFCPIYGIRGYHHFRLSALNPGVVFVKEISGDDERPTHYAAAPPLIFPAVLFL</sequence>
<dbReference type="Proteomes" id="UP000005408">
    <property type="component" value="Unassembled WGS sequence"/>
</dbReference>
<dbReference type="AlphaFoldDB" id="A0A8W8NWW7"/>
<evidence type="ECO:0000313" key="3">
    <source>
        <dbReference type="Proteomes" id="UP000005408"/>
    </source>
</evidence>
<organism evidence="2 3">
    <name type="scientific">Magallana gigas</name>
    <name type="common">Pacific oyster</name>
    <name type="synonym">Crassostrea gigas</name>
    <dbReference type="NCBI Taxonomy" id="29159"/>
    <lineage>
        <taxon>Eukaryota</taxon>
        <taxon>Metazoa</taxon>
        <taxon>Spiralia</taxon>
        <taxon>Lophotrochozoa</taxon>
        <taxon>Mollusca</taxon>
        <taxon>Bivalvia</taxon>
        <taxon>Autobranchia</taxon>
        <taxon>Pteriomorphia</taxon>
        <taxon>Ostreida</taxon>
        <taxon>Ostreoidea</taxon>
        <taxon>Ostreidae</taxon>
        <taxon>Magallana</taxon>
    </lineage>
</organism>
<accession>A0A8W8NWW7</accession>
<feature type="domain" description="DUF7869" evidence="1">
    <location>
        <begin position="6"/>
        <end position="97"/>
    </location>
</feature>
<dbReference type="InterPro" id="IPR057191">
    <property type="entry name" value="DUF7869"/>
</dbReference>
<name>A0A8W8NWW7_MAGGI</name>
<evidence type="ECO:0000259" key="1">
    <source>
        <dbReference type="Pfam" id="PF25273"/>
    </source>
</evidence>
<proteinExistence type="predicted"/>
<protein>
    <recommendedName>
        <fullName evidence="1">DUF7869 domain-containing protein</fullName>
    </recommendedName>
</protein>
<dbReference type="Pfam" id="PF25273">
    <property type="entry name" value="DUF7869"/>
    <property type="match status" value="1"/>
</dbReference>
<reference evidence="2" key="1">
    <citation type="submission" date="2022-08" db="UniProtKB">
        <authorList>
            <consortium name="EnsemblMetazoa"/>
        </authorList>
    </citation>
    <scope>IDENTIFICATION</scope>
    <source>
        <strain evidence="2">05x7-T-G4-1.051#20</strain>
    </source>
</reference>
<dbReference type="EnsemblMetazoa" id="G8155.4">
    <property type="protein sequence ID" value="G8155.4:cds"/>
    <property type="gene ID" value="G8155"/>
</dbReference>